<evidence type="ECO:0000259" key="6">
    <source>
        <dbReference type="Pfam" id="PF04127"/>
    </source>
</evidence>
<feature type="domain" description="Flavoprotein" evidence="5">
    <location>
        <begin position="28"/>
        <end position="185"/>
    </location>
</feature>
<dbReference type="SUPFAM" id="SSF102645">
    <property type="entry name" value="CoaB-like"/>
    <property type="match status" value="1"/>
</dbReference>
<gene>
    <name evidence="3 7" type="primary">coaBC</name>
    <name evidence="7" type="ORF">F4V45_06005</name>
</gene>
<proteinExistence type="inferred from homology"/>
<evidence type="ECO:0000256" key="4">
    <source>
        <dbReference type="RuleBase" id="RU364078"/>
    </source>
</evidence>
<dbReference type="InterPro" id="IPR003382">
    <property type="entry name" value="Flavoprotein"/>
</dbReference>
<dbReference type="SUPFAM" id="SSF52507">
    <property type="entry name" value="Homo-oligomeric flavin-containing Cys decarboxylases, HFCD"/>
    <property type="match status" value="1"/>
</dbReference>
<dbReference type="PANTHER" id="PTHR14359:SF6">
    <property type="entry name" value="PHOSPHOPANTOTHENOYLCYSTEINE DECARBOXYLASE"/>
    <property type="match status" value="1"/>
</dbReference>
<evidence type="ECO:0000256" key="1">
    <source>
        <dbReference type="ARBA" id="ARBA00022793"/>
    </source>
</evidence>
<comment type="catalytic activity">
    <reaction evidence="3 4">
        <text>(R)-4'-phosphopantothenate + L-cysteine + CTP = N-[(R)-4-phosphopantothenoyl]-L-cysteine + CMP + diphosphate + H(+)</text>
        <dbReference type="Rhea" id="RHEA:19397"/>
        <dbReference type="ChEBI" id="CHEBI:10986"/>
        <dbReference type="ChEBI" id="CHEBI:15378"/>
        <dbReference type="ChEBI" id="CHEBI:33019"/>
        <dbReference type="ChEBI" id="CHEBI:35235"/>
        <dbReference type="ChEBI" id="CHEBI:37563"/>
        <dbReference type="ChEBI" id="CHEBI:59458"/>
        <dbReference type="ChEBI" id="CHEBI:60377"/>
        <dbReference type="EC" id="6.3.2.5"/>
    </reaction>
</comment>
<dbReference type="NCBIfam" id="TIGR00521">
    <property type="entry name" value="coaBC_dfp"/>
    <property type="match status" value="1"/>
</dbReference>
<dbReference type="PANTHER" id="PTHR14359">
    <property type="entry name" value="HOMO-OLIGOMERIC FLAVIN CONTAINING CYS DECARBOXYLASE FAMILY"/>
    <property type="match status" value="1"/>
</dbReference>
<keyword evidence="2 3" id="KW-0456">Lyase</keyword>
<comment type="caution">
    <text evidence="3">Lacks conserved residue(s) required for the propagation of feature annotation.</text>
</comment>
<accession>A0A5M9QJT6</accession>
<feature type="binding site" evidence="3">
    <location>
        <position position="325"/>
    </location>
    <ligand>
        <name>CTP</name>
        <dbReference type="ChEBI" id="CHEBI:37563"/>
    </ligand>
</feature>
<protein>
    <recommendedName>
        <fullName evidence="3">Coenzyme A biosynthesis bifunctional protein CoaBC</fullName>
    </recommendedName>
    <alternativeName>
        <fullName evidence="3">DNA/pantothenate metabolism flavoprotein</fullName>
    </alternativeName>
    <alternativeName>
        <fullName evidence="3">Phosphopantothenoylcysteine synthetase/decarboxylase</fullName>
        <shortName evidence="3">PPCS-PPCDC</shortName>
    </alternativeName>
    <domain>
        <recommendedName>
            <fullName evidence="3">Phosphopantothenoylcysteine decarboxylase</fullName>
            <shortName evidence="3">PPC decarboxylase</shortName>
            <shortName evidence="3">PPC-DC</shortName>
            <ecNumber evidence="3">4.1.1.36</ecNumber>
        </recommendedName>
        <alternativeName>
            <fullName evidence="3">CoaC</fullName>
        </alternativeName>
    </domain>
    <domain>
        <recommendedName>
            <fullName evidence="3">Phosphopantothenate--cysteine ligase</fullName>
            <ecNumber evidence="3">6.3.2.5</ecNumber>
        </recommendedName>
        <alternativeName>
            <fullName evidence="3">CoaB</fullName>
        </alternativeName>
        <alternativeName>
            <fullName evidence="3">Phosphopantothenoylcysteine synthetase</fullName>
            <shortName evidence="3">PPC synthetase</shortName>
            <shortName evidence="3">PPC-S</shortName>
        </alternativeName>
    </domain>
</protein>
<keyword evidence="3" id="KW-0479">Metal-binding</keyword>
<dbReference type="EC" id="6.3.2.5" evidence="3"/>
<dbReference type="Pfam" id="PF02441">
    <property type="entry name" value="Flavoprotein"/>
    <property type="match status" value="1"/>
</dbReference>
<comment type="pathway">
    <text evidence="3 4">Cofactor biosynthesis; coenzyme A biosynthesis; CoA from (R)-pantothenate: step 3/5.</text>
</comment>
<feature type="active site" description="Proton donor" evidence="3">
    <location>
        <position position="197"/>
    </location>
</feature>
<dbReference type="RefSeq" id="WP_150337502.1">
    <property type="nucleotide sequence ID" value="NZ_JAERIX010000018.1"/>
</dbReference>
<keyword evidence="3" id="KW-0511">Multifunctional enzyme</keyword>
<dbReference type="GO" id="GO:0004633">
    <property type="term" value="F:phosphopantothenoylcysteine decarboxylase activity"/>
    <property type="evidence" value="ECO:0007669"/>
    <property type="project" value="UniProtKB-UniRule"/>
</dbReference>
<comment type="catalytic activity">
    <reaction evidence="3 4">
        <text>N-[(R)-4-phosphopantothenoyl]-L-cysteine + H(+) = (R)-4'-phosphopantetheine + CO2</text>
        <dbReference type="Rhea" id="RHEA:16793"/>
        <dbReference type="ChEBI" id="CHEBI:15378"/>
        <dbReference type="ChEBI" id="CHEBI:16526"/>
        <dbReference type="ChEBI" id="CHEBI:59458"/>
        <dbReference type="ChEBI" id="CHEBI:61723"/>
        <dbReference type="EC" id="4.1.1.36"/>
    </reaction>
</comment>
<dbReference type="InterPro" id="IPR007085">
    <property type="entry name" value="DNA/pantothenate-metab_flavo_C"/>
</dbReference>
<organism evidence="7 8">
    <name type="scientific">Helicobacter canis</name>
    <dbReference type="NCBI Taxonomy" id="29419"/>
    <lineage>
        <taxon>Bacteria</taxon>
        <taxon>Pseudomonadati</taxon>
        <taxon>Campylobacterota</taxon>
        <taxon>Epsilonproteobacteria</taxon>
        <taxon>Campylobacterales</taxon>
        <taxon>Helicobacteraceae</taxon>
        <taxon>Helicobacter</taxon>
    </lineage>
</organism>
<dbReference type="Pfam" id="PF04127">
    <property type="entry name" value="DFP"/>
    <property type="match status" value="1"/>
</dbReference>
<dbReference type="GO" id="GO:0071513">
    <property type="term" value="C:phosphopantothenoylcysteine decarboxylase complex"/>
    <property type="evidence" value="ECO:0007669"/>
    <property type="project" value="TreeGrafter"/>
</dbReference>
<comment type="cofactor">
    <cofactor evidence="3">
        <name>Mg(2+)</name>
        <dbReference type="ChEBI" id="CHEBI:18420"/>
    </cofactor>
</comment>
<dbReference type="UniPathway" id="UPA00241">
    <property type="reaction ID" value="UER00353"/>
</dbReference>
<dbReference type="HAMAP" id="MF_02225">
    <property type="entry name" value="CoaBC"/>
    <property type="match status" value="1"/>
</dbReference>
<evidence type="ECO:0000256" key="2">
    <source>
        <dbReference type="ARBA" id="ARBA00023239"/>
    </source>
</evidence>
<comment type="similarity">
    <text evidence="3 4">In the C-terminal section; belongs to the PPC synthetase family.</text>
</comment>
<reference evidence="7 8" key="1">
    <citation type="submission" date="2019-09" db="EMBL/GenBank/DDBJ databases">
        <title>Draft genome sequence of various Type strains from the CCUG.</title>
        <authorList>
            <person name="Pineiro-Iglesias B."/>
            <person name="Tunovic T."/>
            <person name="Unosson C."/>
            <person name="Inganas E."/>
            <person name="Ohlen M."/>
            <person name="Cardew S."/>
            <person name="Jensie-Markopoulos S."/>
            <person name="Salva-Serra F."/>
            <person name="Jaen-Luchoro D."/>
            <person name="Karlsson R."/>
            <person name="Svensson-Stadler L."/>
            <person name="Chun J."/>
            <person name="Moore E."/>
        </authorList>
    </citation>
    <scope>NUCLEOTIDE SEQUENCE [LARGE SCALE GENOMIC DNA]</scope>
    <source>
        <strain evidence="7 8">CCUG 32756T</strain>
    </source>
</reference>
<comment type="function">
    <text evidence="4">Catalyzes two steps in the biosynthesis of coenzyme A. In the first step cysteine is conjugated to 4'-phosphopantothenate to form 4-phosphopantothenoylcysteine, in the latter compound is decarboxylated to form 4'-phosphopantotheine.</text>
</comment>
<feature type="binding site" evidence="3">
    <location>
        <position position="368"/>
    </location>
    <ligand>
        <name>CTP</name>
        <dbReference type="ChEBI" id="CHEBI:37563"/>
    </ligand>
</feature>
<dbReference type="Gene3D" id="3.40.50.10300">
    <property type="entry name" value="CoaB-like"/>
    <property type="match status" value="1"/>
</dbReference>
<dbReference type="Proteomes" id="UP000323707">
    <property type="component" value="Unassembled WGS sequence"/>
</dbReference>
<sequence>MLDSQIVAPSAKPSTLAELLEQTPLHSNILLCVSGSIAAYKALELASMLKKLGAQVAVVMSQSAQRFITPLSFEAITHNKVLCEHSEEWSTMDTSVQKLDSSSSKADRPHSCNHIAYAKWADLCILAPATASSIAKLAHGIADNLLTQTLLATSAPILCAPAMNTAMLESKQTQANLTTLAAMGIQIIEPKSALLACNTKGIGALADVDELVFALLKASKADRFWLDREVYITGGGASAMLDPVRAITNHSSGLQASALAIALYTLGARVRLISSSFPTPLPKAIEVEQVRSNDDYKQALLRLNKQRKKHSKQRAILLMAAALADFAPKYRATSKIKKSKTTQLHLALEPTQDILASLDSSDFVKVGFKAEDSLEIGLSSARAMLLPRENGGKDCEIVCLNTLDSSPFGASHNAFTLLNRQSLQDSSARTLPHSTKLALSYEIASFIKASLEHLESNA</sequence>
<dbReference type="Gene3D" id="3.40.50.1950">
    <property type="entry name" value="Flavin prenyltransferase-like"/>
    <property type="match status" value="1"/>
</dbReference>
<dbReference type="GO" id="GO:0010181">
    <property type="term" value="F:FMN binding"/>
    <property type="evidence" value="ECO:0007669"/>
    <property type="project" value="UniProtKB-UniRule"/>
</dbReference>
<comment type="similarity">
    <text evidence="3 4">In the N-terminal section; belongs to the HFCD (homo-oligomeric flavin containing Cys decarboxylase) superfamily.</text>
</comment>
<dbReference type="GO" id="GO:0046872">
    <property type="term" value="F:metal ion binding"/>
    <property type="evidence" value="ECO:0007669"/>
    <property type="project" value="UniProtKB-KW"/>
</dbReference>
<comment type="cofactor">
    <cofactor evidence="3">
        <name>FMN</name>
        <dbReference type="ChEBI" id="CHEBI:58210"/>
    </cofactor>
    <text evidence="3">Binds 1 FMN per subunit.</text>
</comment>
<feature type="binding site" evidence="3">
    <location>
        <position position="393"/>
    </location>
    <ligand>
        <name>CTP</name>
        <dbReference type="ChEBI" id="CHEBI:37563"/>
    </ligand>
</feature>
<feature type="region of interest" description="Phosphopantothenate--cysteine ligase" evidence="3">
    <location>
        <begin position="230"/>
        <end position="458"/>
    </location>
</feature>
<feature type="binding site" evidence="3">
    <location>
        <position position="335"/>
    </location>
    <ligand>
        <name>CTP</name>
        <dbReference type="ChEBI" id="CHEBI:37563"/>
    </ligand>
</feature>
<feature type="region of interest" description="Phosphopantothenoylcysteine decarboxylase" evidence="3">
    <location>
        <begin position="1"/>
        <end position="229"/>
    </location>
</feature>
<dbReference type="InterPro" id="IPR035929">
    <property type="entry name" value="CoaB-like_sf"/>
</dbReference>
<feature type="domain" description="DNA/pantothenate metabolism flavoprotein C-terminal" evidence="6">
    <location>
        <begin position="227"/>
        <end position="448"/>
    </location>
</feature>
<comment type="pathway">
    <text evidence="3 4">Cofactor biosynthesis; coenzyme A biosynthesis; CoA from (R)-pantothenate: step 2/5.</text>
</comment>
<keyword evidence="3 4" id="KW-0285">Flavoprotein</keyword>
<name>A0A5M9QJT6_9HELI</name>
<keyword evidence="3" id="KW-0460">Magnesium</keyword>
<comment type="function">
    <text evidence="3">Catalyzes two sequential steps in the biosynthesis of coenzyme A. In the first step cysteine is conjugated to 4'-phosphopantothenate to form 4-phosphopantothenoylcysteine. In the second step the latter compound is decarboxylated to form 4'-phosphopantotheine.</text>
</comment>
<dbReference type="EMBL" id="VXKE01000019">
    <property type="protein sequence ID" value="KAA8708481.1"/>
    <property type="molecule type" value="Genomic_DNA"/>
</dbReference>
<dbReference type="AlphaFoldDB" id="A0A5M9QJT6"/>
<dbReference type="GO" id="GO:0015937">
    <property type="term" value="P:coenzyme A biosynthetic process"/>
    <property type="evidence" value="ECO:0007669"/>
    <property type="project" value="UniProtKB-UniRule"/>
</dbReference>
<dbReference type="GO" id="GO:0015941">
    <property type="term" value="P:pantothenate catabolic process"/>
    <property type="evidence" value="ECO:0007669"/>
    <property type="project" value="InterPro"/>
</dbReference>
<evidence type="ECO:0000256" key="3">
    <source>
        <dbReference type="HAMAP-Rule" id="MF_02225"/>
    </source>
</evidence>
<keyword evidence="3 4" id="KW-0288">FMN</keyword>
<dbReference type="InterPro" id="IPR005252">
    <property type="entry name" value="CoaBC"/>
</dbReference>
<keyword evidence="3 4" id="KW-0436">Ligase</keyword>
<dbReference type="GO" id="GO:0004632">
    <property type="term" value="F:phosphopantothenate--cysteine ligase activity"/>
    <property type="evidence" value="ECO:0007669"/>
    <property type="project" value="UniProtKB-UniRule"/>
</dbReference>
<evidence type="ECO:0000313" key="8">
    <source>
        <dbReference type="Proteomes" id="UP000323707"/>
    </source>
</evidence>
<dbReference type="InterPro" id="IPR036551">
    <property type="entry name" value="Flavin_trans-like"/>
</dbReference>
<evidence type="ECO:0000259" key="5">
    <source>
        <dbReference type="Pfam" id="PF02441"/>
    </source>
</evidence>
<keyword evidence="1 3" id="KW-0210">Decarboxylase</keyword>
<evidence type="ECO:0000313" key="7">
    <source>
        <dbReference type="EMBL" id="KAA8708481.1"/>
    </source>
</evidence>
<dbReference type="EC" id="4.1.1.36" evidence="3"/>
<comment type="caution">
    <text evidence="7">The sequence shown here is derived from an EMBL/GenBank/DDBJ whole genome shotgun (WGS) entry which is preliminary data.</text>
</comment>